<organism evidence="1 2">
    <name type="scientific">Azoarcus indigens</name>
    <dbReference type="NCBI Taxonomy" id="29545"/>
    <lineage>
        <taxon>Bacteria</taxon>
        <taxon>Pseudomonadati</taxon>
        <taxon>Pseudomonadota</taxon>
        <taxon>Betaproteobacteria</taxon>
        <taxon>Rhodocyclales</taxon>
        <taxon>Zoogloeaceae</taxon>
        <taxon>Azoarcus</taxon>
    </lineage>
</organism>
<evidence type="ECO:0000313" key="2">
    <source>
        <dbReference type="Proteomes" id="UP000295129"/>
    </source>
</evidence>
<keyword evidence="2" id="KW-1185">Reference proteome</keyword>
<dbReference type="InterPro" id="IPR019600">
    <property type="entry name" value="Hemin_uptake_protein_HemP"/>
</dbReference>
<dbReference type="EMBL" id="SNVV01000014">
    <property type="protein sequence ID" value="TDN48686.1"/>
    <property type="molecule type" value="Genomic_DNA"/>
</dbReference>
<sequence length="41" mass="4493">MAEPPIPSSMLLLGRTSVTIDHQGVQYVLRTTRAGKLILTK</sequence>
<protein>
    <submittedName>
        <fullName evidence="1">Hemin uptake protein hemP</fullName>
    </submittedName>
</protein>
<dbReference type="Pfam" id="PF10636">
    <property type="entry name" value="hemP"/>
    <property type="match status" value="1"/>
</dbReference>
<accession>A0A4R6DU18</accession>
<gene>
    <name evidence="1" type="ORF">C7389_11473</name>
</gene>
<dbReference type="Proteomes" id="UP000295129">
    <property type="component" value="Unassembled WGS sequence"/>
</dbReference>
<comment type="caution">
    <text evidence="1">The sequence shown here is derived from an EMBL/GenBank/DDBJ whole genome shotgun (WGS) entry which is preliminary data.</text>
</comment>
<dbReference type="AlphaFoldDB" id="A0A4R6DU18"/>
<dbReference type="Gene3D" id="2.10.70.10">
    <property type="entry name" value="Complement Module, domain 1"/>
    <property type="match status" value="1"/>
</dbReference>
<evidence type="ECO:0000313" key="1">
    <source>
        <dbReference type="EMBL" id="TDN48686.1"/>
    </source>
</evidence>
<proteinExistence type="predicted"/>
<name>A0A4R6DU18_9RHOO</name>
<reference evidence="1 2" key="1">
    <citation type="submission" date="2019-03" db="EMBL/GenBank/DDBJ databases">
        <title>Genomic Encyclopedia of Type Strains, Phase IV (KMG-IV): sequencing the most valuable type-strain genomes for metagenomic binning, comparative biology and taxonomic classification.</title>
        <authorList>
            <person name="Goeker M."/>
        </authorList>
    </citation>
    <scope>NUCLEOTIDE SEQUENCE [LARGE SCALE GENOMIC DNA]</scope>
    <source>
        <strain evidence="1 2">DSM 12121</strain>
    </source>
</reference>